<dbReference type="STRING" id="947166.A0A1D1VT09"/>
<dbReference type="GO" id="GO:0016020">
    <property type="term" value="C:membrane"/>
    <property type="evidence" value="ECO:0007669"/>
    <property type="project" value="UniProtKB-SubCell"/>
</dbReference>
<comment type="subcellular location">
    <subcellularLocation>
        <location evidence="1">Membrane</location>
    </subcellularLocation>
</comment>
<evidence type="ECO:0000256" key="5">
    <source>
        <dbReference type="SAM" id="Phobius"/>
    </source>
</evidence>
<feature type="transmembrane region" description="Helical" evidence="5">
    <location>
        <begin position="182"/>
        <end position="205"/>
    </location>
</feature>
<keyword evidence="4 5" id="KW-0472">Membrane</keyword>
<evidence type="ECO:0000313" key="8">
    <source>
        <dbReference type="Proteomes" id="UP000186922"/>
    </source>
</evidence>
<dbReference type="Gene3D" id="3.40.50.2300">
    <property type="match status" value="1"/>
</dbReference>
<accession>A0A1D1VT09</accession>
<evidence type="ECO:0000313" key="7">
    <source>
        <dbReference type="EMBL" id="GAV02878.1"/>
    </source>
</evidence>
<dbReference type="SUPFAM" id="SSF53822">
    <property type="entry name" value="Periplasmic binding protein-like I"/>
    <property type="match status" value="1"/>
</dbReference>
<organism evidence="7 8">
    <name type="scientific">Ramazzottius varieornatus</name>
    <name type="common">Water bear</name>
    <name type="synonym">Tardigrade</name>
    <dbReference type="NCBI Taxonomy" id="947166"/>
    <lineage>
        <taxon>Eukaryota</taxon>
        <taxon>Metazoa</taxon>
        <taxon>Ecdysozoa</taxon>
        <taxon>Tardigrada</taxon>
        <taxon>Eutardigrada</taxon>
        <taxon>Parachela</taxon>
        <taxon>Hypsibioidea</taxon>
        <taxon>Ramazzottiidae</taxon>
        <taxon>Ramazzottius</taxon>
    </lineage>
</organism>
<dbReference type="AlphaFoldDB" id="A0A1D1VT09"/>
<dbReference type="EMBL" id="BDGG01000008">
    <property type="protein sequence ID" value="GAV02878.1"/>
    <property type="molecule type" value="Genomic_DNA"/>
</dbReference>
<keyword evidence="2 5" id="KW-0812">Transmembrane</keyword>
<evidence type="ECO:0000259" key="6">
    <source>
        <dbReference type="Pfam" id="PF01094"/>
    </source>
</evidence>
<dbReference type="Proteomes" id="UP000186922">
    <property type="component" value="Unassembled WGS sequence"/>
</dbReference>
<reference evidence="7 8" key="1">
    <citation type="journal article" date="2016" name="Nat. Commun.">
        <title>Extremotolerant tardigrade genome and improved radiotolerance of human cultured cells by tardigrade-unique protein.</title>
        <authorList>
            <person name="Hashimoto T."/>
            <person name="Horikawa D.D."/>
            <person name="Saito Y."/>
            <person name="Kuwahara H."/>
            <person name="Kozuka-Hata H."/>
            <person name="Shin-I T."/>
            <person name="Minakuchi Y."/>
            <person name="Ohishi K."/>
            <person name="Motoyama A."/>
            <person name="Aizu T."/>
            <person name="Enomoto A."/>
            <person name="Kondo K."/>
            <person name="Tanaka S."/>
            <person name="Hara Y."/>
            <person name="Koshikawa S."/>
            <person name="Sagara H."/>
            <person name="Miura T."/>
            <person name="Yokobori S."/>
            <person name="Miyagawa K."/>
            <person name="Suzuki Y."/>
            <person name="Kubo T."/>
            <person name="Oyama M."/>
            <person name="Kohara Y."/>
            <person name="Fujiyama A."/>
            <person name="Arakawa K."/>
            <person name="Katayama T."/>
            <person name="Toyoda A."/>
            <person name="Kunieda T."/>
        </authorList>
    </citation>
    <scope>NUCLEOTIDE SEQUENCE [LARGE SCALE GENOMIC DNA]</scope>
    <source>
        <strain evidence="7 8">YOKOZUNA-1</strain>
    </source>
</reference>
<dbReference type="Pfam" id="PF01094">
    <property type="entry name" value="ANF_receptor"/>
    <property type="match status" value="1"/>
</dbReference>
<proteinExistence type="predicted"/>
<keyword evidence="3 5" id="KW-1133">Transmembrane helix</keyword>
<evidence type="ECO:0000256" key="1">
    <source>
        <dbReference type="ARBA" id="ARBA00004370"/>
    </source>
</evidence>
<evidence type="ECO:0000256" key="3">
    <source>
        <dbReference type="ARBA" id="ARBA00022989"/>
    </source>
</evidence>
<gene>
    <name evidence="7" type="primary">RvY_13388</name>
    <name evidence="7" type="synonym">RvY_13388.1</name>
    <name evidence="7" type="ORF">RvY_13388-1</name>
</gene>
<name>A0A1D1VT09_RAMVA</name>
<evidence type="ECO:0000256" key="2">
    <source>
        <dbReference type="ARBA" id="ARBA00022692"/>
    </source>
</evidence>
<feature type="domain" description="Receptor ligand binding region" evidence="6">
    <location>
        <begin position="6"/>
        <end position="118"/>
    </location>
</feature>
<keyword evidence="8" id="KW-1185">Reference proteome</keyword>
<comment type="caution">
    <text evidence="7">The sequence shown here is derived from an EMBL/GenBank/DDBJ whole genome shotgun (WGS) entry which is preliminary data.</text>
</comment>
<dbReference type="InterPro" id="IPR001828">
    <property type="entry name" value="ANF_lig-bd_rcpt"/>
</dbReference>
<sequence>MEAREAYHSLIVIAMAEVVGPQMEGFSRVMRHIAARKYNYTFGAFELIDPISLAYYEAVILFAHSINKISNSPNANIYDVKKQLTNMRNVTIKSELGSDIAIGSNGDRMVLYNIKQFVDNSNNPETIMRMDFAKSKFIWMGSFSWPSQKKPGSFVSQLPPDVPPCGFSGTECAPSSESLKTVAAVGTTVPLITIFVALAALYHVYGKLKKDHDPYWWRYYSNELELPANNVAPSAVSFSSFRNRTDTGQTMSTMAPSMSGWTACNLRGNQVSARTVSAQQCKVSSELVMDFNKGL</sequence>
<dbReference type="InterPro" id="IPR028082">
    <property type="entry name" value="Peripla_BP_I"/>
</dbReference>
<evidence type="ECO:0000256" key="4">
    <source>
        <dbReference type="ARBA" id="ARBA00023136"/>
    </source>
</evidence>
<protein>
    <recommendedName>
        <fullName evidence="6">Receptor ligand binding region domain-containing protein</fullName>
    </recommendedName>
</protein>